<dbReference type="Proteomes" id="UP000199550">
    <property type="component" value="Unassembled WGS sequence"/>
</dbReference>
<reference evidence="2 3" key="1">
    <citation type="submission" date="2016-10" db="EMBL/GenBank/DDBJ databases">
        <authorList>
            <person name="de Groot N.N."/>
        </authorList>
    </citation>
    <scope>NUCLEOTIDE SEQUENCE [LARGE SCALE GENOMIC DNA]</scope>
    <source>
        <strain evidence="2 3">DSM 16199</strain>
    </source>
</reference>
<feature type="signal peptide" evidence="1">
    <location>
        <begin position="1"/>
        <end position="21"/>
    </location>
</feature>
<dbReference type="GO" id="GO:0006974">
    <property type="term" value="P:DNA damage response"/>
    <property type="evidence" value="ECO:0007669"/>
    <property type="project" value="TreeGrafter"/>
</dbReference>
<dbReference type="InterPro" id="IPR007497">
    <property type="entry name" value="SIMPL/DUF541"/>
</dbReference>
<dbReference type="PANTHER" id="PTHR34387">
    <property type="entry name" value="SLR1258 PROTEIN"/>
    <property type="match status" value="1"/>
</dbReference>
<dbReference type="AlphaFoldDB" id="A0A1I4ETN6"/>
<dbReference type="PANTHER" id="PTHR34387:SF2">
    <property type="entry name" value="SLR1258 PROTEIN"/>
    <property type="match status" value="1"/>
</dbReference>
<dbReference type="STRING" id="195913.SAMN04488004_107180"/>
<accession>A0A1I4ETN6</accession>
<sequence>MIKTLQIASLLLCSAAIPAAAQDAGLTVTGTGQVMASPDMASLSLGVLAQAPTAAQAVRDMSADMDKVMASLTAAGIAPEDIQTSGLRVDVQQSYDEATQSSRITGYVAATDVSVQVLDLSQLGQTLDAVVQEGANQMNGLTFDLQDRKPALDDARRAAVADAMDKAELYAQAAGVALGPVQSLTEGGASGGAPQPYMRMAMDSAEKVPVAAGQITISADVTVTWGFGE</sequence>
<dbReference type="InterPro" id="IPR052022">
    <property type="entry name" value="26kDa_periplasmic_antigen"/>
</dbReference>
<protein>
    <recommendedName>
        <fullName evidence="4">SIMPL domain-containing protein</fullName>
    </recommendedName>
</protein>
<dbReference type="Gene3D" id="3.30.70.2970">
    <property type="entry name" value="Protein of unknown function (DUF541), domain 2"/>
    <property type="match status" value="1"/>
</dbReference>
<evidence type="ECO:0000256" key="1">
    <source>
        <dbReference type="SAM" id="SignalP"/>
    </source>
</evidence>
<evidence type="ECO:0000313" key="2">
    <source>
        <dbReference type="EMBL" id="SFL09068.1"/>
    </source>
</evidence>
<keyword evidence="1" id="KW-0732">Signal</keyword>
<gene>
    <name evidence="2" type="ORF">SAMN04488004_107180</name>
</gene>
<name>A0A1I4ETN6_9RHOB</name>
<keyword evidence="3" id="KW-1185">Reference proteome</keyword>
<evidence type="ECO:0008006" key="4">
    <source>
        <dbReference type="Google" id="ProtNLM"/>
    </source>
</evidence>
<organism evidence="2 3">
    <name type="scientific">Loktanella salsilacus</name>
    <dbReference type="NCBI Taxonomy" id="195913"/>
    <lineage>
        <taxon>Bacteria</taxon>
        <taxon>Pseudomonadati</taxon>
        <taxon>Pseudomonadota</taxon>
        <taxon>Alphaproteobacteria</taxon>
        <taxon>Rhodobacterales</taxon>
        <taxon>Roseobacteraceae</taxon>
        <taxon>Loktanella</taxon>
    </lineage>
</organism>
<feature type="chain" id="PRO_5011704928" description="SIMPL domain-containing protein" evidence="1">
    <location>
        <begin position="22"/>
        <end position="229"/>
    </location>
</feature>
<dbReference type="OrthoDB" id="9813144at2"/>
<evidence type="ECO:0000313" key="3">
    <source>
        <dbReference type="Proteomes" id="UP000199550"/>
    </source>
</evidence>
<proteinExistence type="predicted"/>
<dbReference type="RefSeq" id="WP_090188207.1">
    <property type="nucleotide sequence ID" value="NZ_FOTF01000007.1"/>
</dbReference>
<dbReference type="EMBL" id="FOTF01000007">
    <property type="protein sequence ID" value="SFL09068.1"/>
    <property type="molecule type" value="Genomic_DNA"/>
</dbReference>
<dbReference type="Gene3D" id="3.30.110.170">
    <property type="entry name" value="Protein of unknown function (DUF541), domain 1"/>
    <property type="match status" value="1"/>
</dbReference>
<dbReference type="Pfam" id="PF04402">
    <property type="entry name" value="SIMPL"/>
    <property type="match status" value="1"/>
</dbReference>